<evidence type="ECO:0000256" key="6">
    <source>
        <dbReference type="ARBA" id="ARBA00023136"/>
    </source>
</evidence>
<evidence type="ECO:0000256" key="5">
    <source>
        <dbReference type="ARBA" id="ARBA00022989"/>
    </source>
</evidence>
<dbReference type="Pfam" id="PF03600">
    <property type="entry name" value="CitMHS"/>
    <property type="match status" value="1"/>
</dbReference>
<sequence length="388" mass="42676">MSHKVCEFIKKEIVLVISFVVALVSSFVVRPDVEYIGYIDFRTLSILFMLMLTMAGLQKLGLFKQAGEYLVCRAKDTREMIGVLVALSFFSAMVITNDVALITFVPFTIIALEIAGRGDMLILTVVLETIAANLGSMLLPIGNPQNLYLYSKAGMSPMQFLECMLPYSVFAFVLLAIVIFVRTDGGEIEKSAKASYVRTAREKRLIFIYALTFILAILVVVRVLQYQIAFAAVLALVLLFDRETVKKPDYSLLFTFVFLFVFIGNMKRIPAFSNALLSAVNGNEVVLSVALSQVISNVPAAILLSGFTGSYDKLIVGTNFGGLGTLIASMASLISFKLYCNTKDANKNKYILVFTGYNLLFLAALSFARMGISSGAGRYVMNSLSFLK</sequence>
<reference evidence="10" key="1">
    <citation type="submission" date="2016-10" db="EMBL/GenBank/DDBJ databases">
        <authorList>
            <person name="Varghese N."/>
            <person name="Submissions S."/>
        </authorList>
    </citation>
    <scope>NUCLEOTIDE SEQUENCE [LARGE SCALE GENOMIC DNA]</scope>
    <source>
        <strain evidence="10">XBD2006</strain>
    </source>
</reference>
<evidence type="ECO:0000256" key="7">
    <source>
        <dbReference type="SAM" id="Phobius"/>
    </source>
</evidence>
<evidence type="ECO:0000256" key="2">
    <source>
        <dbReference type="ARBA" id="ARBA00022448"/>
    </source>
</evidence>
<evidence type="ECO:0000256" key="4">
    <source>
        <dbReference type="ARBA" id="ARBA00022692"/>
    </source>
</evidence>
<dbReference type="AlphaFoldDB" id="A0A1G5DF13"/>
<feature type="transmembrane region" description="Helical" evidence="7">
    <location>
        <begin position="314"/>
        <end position="338"/>
    </location>
</feature>
<dbReference type="EMBL" id="FMUR01000008">
    <property type="protein sequence ID" value="SCY13184.1"/>
    <property type="molecule type" value="Genomic_DNA"/>
</dbReference>
<keyword evidence="6 7" id="KW-0472">Membrane</keyword>
<evidence type="ECO:0000256" key="1">
    <source>
        <dbReference type="ARBA" id="ARBA00004651"/>
    </source>
</evidence>
<keyword evidence="5 7" id="KW-1133">Transmembrane helix</keyword>
<dbReference type="InterPro" id="IPR004680">
    <property type="entry name" value="Cit_transptr-like_dom"/>
</dbReference>
<feature type="transmembrane region" description="Helical" evidence="7">
    <location>
        <begin position="206"/>
        <end position="238"/>
    </location>
</feature>
<dbReference type="GO" id="GO:0005886">
    <property type="term" value="C:plasma membrane"/>
    <property type="evidence" value="ECO:0007669"/>
    <property type="project" value="UniProtKB-SubCell"/>
</dbReference>
<proteinExistence type="predicted"/>
<dbReference type="PANTHER" id="PTHR43302">
    <property type="entry name" value="TRANSPORTER ARSB-RELATED"/>
    <property type="match status" value="1"/>
</dbReference>
<dbReference type="PANTHER" id="PTHR43302:SF5">
    <property type="entry name" value="TRANSPORTER ARSB-RELATED"/>
    <property type="match status" value="1"/>
</dbReference>
<dbReference type="RefSeq" id="WP_074462134.1">
    <property type="nucleotide sequence ID" value="NZ_FMUR01000008.1"/>
</dbReference>
<feature type="transmembrane region" description="Helical" evidence="7">
    <location>
        <begin position="41"/>
        <end position="60"/>
    </location>
</feature>
<evidence type="ECO:0000256" key="3">
    <source>
        <dbReference type="ARBA" id="ARBA00022475"/>
    </source>
</evidence>
<name>A0A1G5DF13_9FIRM</name>
<feature type="transmembrane region" description="Helical" evidence="7">
    <location>
        <begin position="250"/>
        <end position="266"/>
    </location>
</feature>
<feature type="transmembrane region" description="Helical" evidence="7">
    <location>
        <begin position="286"/>
        <end position="307"/>
    </location>
</feature>
<feature type="domain" description="Citrate transporter-like" evidence="8">
    <location>
        <begin position="19"/>
        <end position="304"/>
    </location>
</feature>
<gene>
    <name evidence="9" type="ORF">SAMN02910451_01490</name>
</gene>
<feature type="transmembrane region" description="Helical" evidence="7">
    <location>
        <begin position="12"/>
        <end position="29"/>
    </location>
</feature>
<feature type="transmembrane region" description="Helical" evidence="7">
    <location>
        <begin position="120"/>
        <end position="139"/>
    </location>
</feature>
<evidence type="ECO:0000313" key="9">
    <source>
        <dbReference type="EMBL" id="SCY13184.1"/>
    </source>
</evidence>
<feature type="transmembrane region" description="Helical" evidence="7">
    <location>
        <begin position="81"/>
        <end position="114"/>
    </location>
</feature>
<keyword evidence="3" id="KW-1003">Cell membrane</keyword>
<evidence type="ECO:0000313" key="10">
    <source>
        <dbReference type="Proteomes" id="UP000183047"/>
    </source>
</evidence>
<organism evidence="9 10">
    <name type="scientific">Butyrivibrio hungatei</name>
    <dbReference type="NCBI Taxonomy" id="185008"/>
    <lineage>
        <taxon>Bacteria</taxon>
        <taxon>Bacillati</taxon>
        <taxon>Bacillota</taxon>
        <taxon>Clostridia</taxon>
        <taxon>Lachnospirales</taxon>
        <taxon>Lachnospiraceae</taxon>
        <taxon>Butyrivibrio</taxon>
    </lineage>
</organism>
<protein>
    <submittedName>
        <fullName evidence="9">Na+/H+ antiporter NhaD</fullName>
    </submittedName>
</protein>
<keyword evidence="10" id="KW-1185">Reference proteome</keyword>
<comment type="subcellular location">
    <subcellularLocation>
        <location evidence="1">Cell membrane</location>
        <topology evidence="1">Multi-pass membrane protein</topology>
    </subcellularLocation>
</comment>
<keyword evidence="2" id="KW-0813">Transport</keyword>
<dbReference type="Proteomes" id="UP000183047">
    <property type="component" value="Unassembled WGS sequence"/>
</dbReference>
<dbReference type="GO" id="GO:0055085">
    <property type="term" value="P:transmembrane transport"/>
    <property type="evidence" value="ECO:0007669"/>
    <property type="project" value="InterPro"/>
</dbReference>
<accession>A0A1G5DF13</accession>
<feature type="transmembrane region" description="Helical" evidence="7">
    <location>
        <begin position="160"/>
        <end position="181"/>
    </location>
</feature>
<keyword evidence="4 7" id="KW-0812">Transmembrane</keyword>
<evidence type="ECO:0000259" key="8">
    <source>
        <dbReference type="Pfam" id="PF03600"/>
    </source>
</evidence>
<dbReference type="OrthoDB" id="3177666at2"/>
<feature type="transmembrane region" description="Helical" evidence="7">
    <location>
        <begin position="350"/>
        <end position="368"/>
    </location>
</feature>